<gene>
    <name evidence="6" type="ORF">C7446_0336</name>
</gene>
<comment type="caution">
    <text evidence="6">The sequence shown here is derived from an EMBL/GenBank/DDBJ whole genome shotgun (WGS) entry which is preliminary data.</text>
</comment>
<dbReference type="EMBL" id="RBIN01000001">
    <property type="protein sequence ID" value="RKR07524.1"/>
    <property type="molecule type" value="Genomic_DNA"/>
</dbReference>
<evidence type="ECO:0000313" key="6">
    <source>
        <dbReference type="EMBL" id="RKR07524.1"/>
    </source>
</evidence>
<keyword evidence="3 5" id="KW-1133">Transmembrane helix</keyword>
<name>A0A420X171_9GAMM</name>
<evidence type="ECO:0000256" key="1">
    <source>
        <dbReference type="ARBA" id="ARBA00022475"/>
    </source>
</evidence>
<organism evidence="6 7">
    <name type="scientific">Kushneria sinocarnis</name>
    <dbReference type="NCBI Taxonomy" id="595502"/>
    <lineage>
        <taxon>Bacteria</taxon>
        <taxon>Pseudomonadati</taxon>
        <taxon>Pseudomonadota</taxon>
        <taxon>Gammaproteobacteria</taxon>
        <taxon>Oceanospirillales</taxon>
        <taxon>Halomonadaceae</taxon>
        <taxon>Kushneria</taxon>
    </lineage>
</organism>
<feature type="transmembrane region" description="Helical" evidence="5">
    <location>
        <begin position="41"/>
        <end position="61"/>
    </location>
</feature>
<keyword evidence="7" id="KW-1185">Reference proteome</keyword>
<evidence type="ECO:0000313" key="7">
    <source>
        <dbReference type="Proteomes" id="UP000281975"/>
    </source>
</evidence>
<evidence type="ECO:0000256" key="4">
    <source>
        <dbReference type="ARBA" id="ARBA00023136"/>
    </source>
</evidence>
<dbReference type="Proteomes" id="UP000281975">
    <property type="component" value="Unassembled WGS sequence"/>
</dbReference>
<feature type="transmembrane region" description="Helical" evidence="5">
    <location>
        <begin position="6"/>
        <end position="29"/>
    </location>
</feature>
<dbReference type="Pfam" id="PF07869">
    <property type="entry name" value="DUF1656"/>
    <property type="match status" value="1"/>
</dbReference>
<dbReference type="AlphaFoldDB" id="A0A420X171"/>
<proteinExistence type="predicted"/>
<dbReference type="RefSeq" id="WP_121170659.1">
    <property type="nucleotide sequence ID" value="NZ_RBIN01000001.1"/>
</dbReference>
<evidence type="ECO:0000256" key="2">
    <source>
        <dbReference type="ARBA" id="ARBA00022692"/>
    </source>
</evidence>
<protein>
    <submittedName>
        <fullName evidence="6">Uncharacterized protein DUF1656</fullName>
    </submittedName>
</protein>
<keyword evidence="2 5" id="KW-0812">Transmembrane</keyword>
<dbReference type="InterPro" id="IPR012451">
    <property type="entry name" value="DUF1656"/>
</dbReference>
<evidence type="ECO:0000256" key="5">
    <source>
        <dbReference type="SAM" id="Phobius"/>
    </source>
</evidence>
<sequence>MFDEWAFLGFLVPPLTVPVFVALGLYLLTKRVIVRLGLYRWFWHPALLDVALYILLLWAVLKLSGALPIAGLTEG</sequence>
<keyword evidence="1" id="KW-1003">Cell membrane</keyword>
<reference evidence="6 7" key="1">
    <citation type="submission" date="2018-10" db="EMBL/GenBank/DDBJ databases">
        <title>Genomic Encyclopedia of Type Strains, Phase IV (KMG-IV): sequencing the most valuable type-strain genomes for metagenomic binning, comparative biology and taxonomic classification.</title>
        <authorList>
            <person name="Goeker M."/>
        </authorList>
    </citation>
    <scope>NUCLEOTIDE SEQUENCE [LARGE SCALE GENOMIC DNA]</scope>
    <source>
        <strain evidence="6 7">DSM 23229</strain>
    </source>
</reference>
<accession>A0A420X171</accession>
<keyword evidence="4 5" id="KW-0472">Membrane</keyword>
<evidence type="ECO:0000256" key="3">
    <source>
        <dbReference type="ARBA" id="ARBA00022989"/>
    </source>
</evidence>